<protein>
    <submittedName>
        <fullName evidence="1">Uncharacterized protein</fullName>
    </submittedName>
</protein>
<name>A0ABZ2M244_9BACT</name>
<sequence>MNIAWGADAYADWRRLRFADAEAVATAVERWASTGEGLVYAAGGGEFRLFVGRHVVVFFVTEREPTMHVWHVHRA</sequence>
<evidence type="ECO:0000313" key="1">
    <source>
        <dbReference type="EMBL" id="WXB17057.1"/>
    </source>
</evidence>
<proteinExistence type="predicted"/>
<dbReference type="RefSeq" id="WP_394826686.1">
    <property type="nucleotide sequence ID" value="NZ_CP089984.1"/>
</dbReference>
<accession>A0ABZ2M244</accession>
<evidence type="ECO:0000313" key="2">
    <source>
        <dbReference type="Proteomes" id="UP001370348"/>
    </source>
</evidence>
<reference evidence="1 2" key="1">
    <citation type="submission" date="2021-12" db="EMBL/GenBank/DDBJ databases">
        <title>Discovery of the Pendulisporaceae a myxobacterial family with distinct sporulation behavior and unique specialized metabolism.</title>
        <authorList>
            <person name="Garcia R."/>
            <person name="Popoff A."/>
            <person name="Bader C.D."/>
            <person name="Loehr J."/>
            <person name="Walesch S."/>
            <person name="Walt C."/>
            <person name="Boldt J."/>
            <person name="Bunk B."/>
            <person name="Haeckl F.J.F.P.J."/>
            <person name="Gunesch A.P."/>
            <person name="Birkelbach J."/>
            <person name="Nuebel U."/>
            <person name="Pietschmann T."/>
            <person name="Bach T."/>
            <person name="Mueller R."/>
        </authorList>
    </citation>
    <scope>NUCLEOTIDE SEQUENCE [LARGE SCALE GENOMIC DNA]</scope>
    <source>
        <strain evidence="1 2">MSr11954</strain>
    </source>
</reference>
<dbReference type="Proteomes" id="UP001370348">
    <property type="component" value="Chromosome"/>
</dbReference>
<keyword evidence="2" id="KW-1185">Reference proteome</keyword>
<dbReference type="EMBL" id="CP089984">
    <property type="protein sequence ID" value="WXB17057.1"/>
    <property type="molecule type" value="Genomic_DNA"/>
</dbReference>
<gene>
    <name evidence="1" type="ORF">LZC94_07220</name>
</gene>
<organism evidence="1 2">
    <name type="scientific">Pendulispora albinea</name>
    <dbReference type="NCBI Taxonomy" id="2741071"/>
    <lineage>
        <taxon>Bacteria</taxon>
        <taxon>Pseudomonadati</taxon>
        <taxon>Myxococcota</taxon>
        <taxon>Myxococcia</taxon>
        <taxon>Myxococcales</taxon>
        <taxon>Sorangiineae</taxon>
        <taxon>Pendulisporaceae</taxon>
        <taxon>Pendulispora</taxon>
    </lineage>
</organism>